<evidence type="ECO:0000313" key="4">
    <source>
        <dbReference type="Proteomes" id="UP000254737"/>
    </source>
</evidence>
<dbReference type="PANTHER" id="PTHR41339">
    <property type="entry name" value="LIPL48"/>
    <property type="match status" value="1"/>
</dbReference>
<reference evidence="3 4" key="1">
    <citation type="submission" date="2018-06" db="EMBL/GenBank/DDBJ databases">
        <authorList>
            <consortium name="Pathogen Informatics"/>
            <person name="Doyle S."/>
        </authorList>
    </citation>
    <scope>NUCLEOTIDE SEQUENCE [LARGE SCALE GENOMIC DNA]</scope>
    <source>
        <strain evidence="3 4">NCTC13456</strain>
    </source>
</reference>
<dbReference type="OrthoDB" id="1521716at2"/>
<dbReference type="AlphaFoldDB" id="A0A376J2T0"/>
<dbReference type="RefSeq" id="WP_038336811.1">
    <property type="nucleotide sequence ID" value="NZ_JSYQ01000031.1"/>
</dbReference>
<dbReference type="STRING" id="343874.GCA_000805695_02230"/>
<protein>
    <recommendedName>
        <fullName evidence="6">Right-handed parallel beta-helix repeat-containing protein</fullName>
    </recommendedName>
</protein>
<gene>
    <name evidence="2" type="ORF">EGI89_01380</name>
    <name evidence="3" type="ORF">NCTC13456_03500</name>
</gene>
<feature type="signal peptide" evidence="1">
    <location>
        <begin position="1"/>
        <end position="21"/>
    </location>
</feature>
<dbReference type="PANTHER" id="PTHR41339:SF1">
    <property type="entry name" value="SECRETED PROTEIN"/>
    <property type="match status" value="1"/>
</dbReference>
<dbReference type="EMBL" id="UFXS01000002">
    <property type="protein sequence ID" value="STE54780.1"/>
    <property type="molecule type" value="Genomic_DNA"/>
</dbReference>
<sequence>MKKLILSLTAILSLTYLTSCSNNDDNNDGGEIEPNKEEVLSGTITADRTLNANTVYTIKEGVIVDKGVTLTIPAGTKLISYAGSDAKVASYLAVKQGGKINAQGTAAKPIVMTSGKSNPQAGDWGGIVICGNAITNLGKNVQAEVTGLTYGGDNPADNSGVYSYIRIEYAGALINPDAEYNGMTFYAVGNGTTVNNILTYQGSDDGFEWFGGSVNAENLISIGNQDDSFDWTEGWNGKVTNLYANQSTATAFSSDSRGIEADNNSTTPTLEPISNPTLKNVTLIGRNLATVTSEAGVMLRRGTKGTIDNLYIENFKGTVSGSGLGINFNGAESQAYFTANPLTNVKISNVTSESNLLAGFKLGTNVTGAGAGAAIPAWATWTGLK</sequence>
<feature type="chain" id="PRO_5044389397" description="Right-handed parallel beta-helix repeat-containing protein" evidence="1">
    <location>
        <begin position="22"/>
        <end position="385"/>
    </location>
</feature>
<proteinExistence type="predicted"/>
<dbReference type="SUPFAM" id="SSF51126">
    <property type="entry name" value="Pectin lyase-like"/>
    <property type="match status" value="1"/>
</dbReference>
<dbReference type="EMBL" id="RHPO01000002">
    <property type="protein sequence ID" value="RRT94046.1"/>
    <property type="molecule type" value="Genomic_DNA"/>
</dbReference>
<dbReference type="Proteomes" id="UP000267844">
    <property type="component" value="Unassembled WGS sequence"/>
</dbReference>
<organism evidence="3 4">
    <name type="scientific">Empedobacter falsenii</name>
    <dbReference type="NCBI Taxonomy" id="343874"/>
    <lineage>
        <taxon>Bacteria</taxon>
        <taxon>Pseudomonadati</taxon>
        <taxon>Bacteroidota</taxon>
        <taxon>Flavobacteriia</taxon>
        <taxon>Flavobacteriales</taxon>
        <taxon>Weeksellaceae</taxon>
        <taxon>Empedobacter</taxon>
    </lineage>
</organism>
<evidence type="ECO:0000256" key="1">
    <source>
        <dbReference type="SAM" id="SignalP"/>
    </source>
</evidence>
<keyword evidence="1" id="KW-0732">Signal</keyword>
<evidence type="ECO:0000313" key="2">
    <source>
        <dbReference type="EMBL" id="RRT94046.1"/>
    </source>
</evidence>
<evidence type="ECO:0000313" key="5">
    <source>
        <dbReference type="Proteomes" id="UP000267844"/>
    </source>
</evidence>
<dbReference type="InterPro" id="IPR011050">
    <property type="entry name" value="Pectin_lyase_fold/virulence"/>
</dbReference>
<evidence type="ECO:0008006" key="6">
    <source>
        <dbReference type="Google" id="ProtNLM"/>
    </source>
</evidence>
<name>A0A376J2T0_9FLAO</name>
<accession>A0A376J2T0</accession>
<reference evidence="2 5" key="2">
    <citation type="submission" date="2018-10" db="EMBL/GenBank/DDBJ databases">
        <title>Transmission dynamics of multidrug resistant bacteria on intensive care unit surfaces.</title>
        <authorList>
            <person name="D'Souza A.W."/>
            <person name="Potter R.F."/>
            <person name="Wallace M."/>
            <person name="Shupe A."/>
            <person name="Patel S."/>
            <person name="Sun S."/>
            <person name="Gul D."/>
            <person name="Kwon J.H."/>
            <person name="Andleeb S."/>
            <person name="Burnham C.-A.D."/>
            <person name="Dantas G."/>
        </authorList>
    </citation>
    <scope>NUCLEOTIDE SEQUENCE [LARGE SCALE GENOMIC DNA]</scope>
    <source>
        <strain evidence="2 5">WF_348</strain>
    </source>
</reference>
<dbReference type="Proteomes" id="UP000254737">
    <property type="component" value="Unassembled WGS sequence"/>
</dbReference>
<evidence type="ECO:0000313" key="3">
    <source>
        <dbReference type="EMBL" id="STE54780.1"/>
    </source>
</evidence>